<proteinExistence type="predicted"/>
<dbReference type="Proteomes" id="UP001320544">
    <property type="component" value="Chromosome"/>
</dbReference>
<accession>A0ABN6MM92</accession>
<protein>
    <submittedName>
        <fullName evidence="1">Uncharacterized protein</fullName>
    </submittedName>
</protein>
<dbReference type="EMBL" id="AP025564">
    <property type="protein sequence ID" value="BDE97678.1"/>
    <property type="molecule type" value="Genomic_DNA"/>
</dbReference>
<evidence type="ECO:0000313" key="2">
    <source>
        <dbReference type="Proteomes" id="UP001320544"/>
    </source>
</evidence>
<organism evidence="1 2">
    <name type="scientific">Raoultibacter timonensis</name>
    <dbReference type="NCBI Taxonomy" id="1907662"/>
    <lineage>
        <taxon>Bacteria</taxon>
        <taxon>Bacillati</taxon>
        <taxon>Actinomycetota</taxon>
        <taxon>Coriobacteriia</taxon>
        <taxon>Eggerthellales</taxon>
        <taxon>Eggerthellaceae</taxon>
        <taxon>Raoultibacter</taxon>
    </lineage>
</organism>
<evidence type="ECO:0000313" key="1">
    <source>
        <dbReference type="EMBL" id="BDE97678.1"/>
    </source>
</evidence>
<reference evidence="1 2" key="1">
    <citation type="submission" date="2022-01" db="EMBL/GenBank/DDBJ databases">
        <title>Novel bile acid biosynthetic pathways are enriched in the microbiome of centenarians.</title>
        <authorList>
            <person name="Sato Y."/>
            <person name="Atarashi K."/>
            <person name="Plichta R.D."/>
            <person name="Arai Y."/>
            <person name="Sasajima S."/>
            <person name="Kearney M.S."/>
            <person name="Suda W."/>
            <person name="Takeshita K."/>
            <person name="Sasaki T."/>
            <person name="Okamoto S."/>
            <person name="Skelly N.A."/>
            <person name="Okamura Y."/>
            <person name="Vlamakis H."/>
            <person name="Li Y."/>
            <person name="Tanoue T."/>
            <person name="Takei H."/>
            <person name="Nittono H."/>
            <person name="Narushima S."/>
            <person name="Irie J."/>
            <person name="Itoh H."/>
            <person name="Moriya K."/>
            <person name="Sugiura Y."/>
            <person name="Suematsu M."/>
            <person name="Moritoki N."/>
            <person name="Shibata S."/>
            <person name="Littman R.D."/>
            <person name="Fischbach A.M."/>
            <person name="Uwamino Y."/>
            <person name="Inoue T."/>
            <person name="Honda A."/>
            <person name="Hattori M."/>
            <person name="Murai T."/>
            <person name="Xavier J.R."/>
            <person name="Hirose N."/>
            <person name="Honda K."/>
        </authorList>
    </citation>
    <scope>NUCLEOTIDE SEQUENCE [LARGE SCALE GENOMIC DNA]</scope>
    <source>
        <strain evidence="1 2">CE91-St30</strain>
    </source>
</reference>
<sequence length="69" mass="7663">MRGKAPEVGPVHRVSPLTFDEANPNDLCILADSAVDATTTRIDNEQARRELYCLGNQVLCAHEQHHAHE</sequence>
<gene>
    <name evidence="1" type="ORF">CE91St30_30110</name>
</gene>
<keyword evidence="2" id="KW-1185">Reference proteome</keyword>
<name>A0ABN6MM92_9ACTN</name>